<evidence type="ECO:0000256" key="1">
    <source>
        <dbReference type="SAM" id="SignalP"/>
    </source>
</evidence>
<feature type="signal peptide" evidence="1">
    <location>
        <begin position="1"/>
        <end position="19"/>
    </location>
</feature>
<organism evidence="2 3">
    <name type="scientific">Methylobacterium phyllostachyos</name>
    <dbReference type="NCBI Taxonomy" id="582672"/>
    <lineage>
        <taxon>Bacteria</taxon>
        <taxon>Pseudomonadati</taxon>
        <taxon>Pseudomonadota</taxon>
        <taxon>Alphaproteobacteria</taxon>
        <taxon>Hyphomicrobiales</taxon>
        <taxon>Methylobacteriaceae</taxon>
        <taxon>Methylobacterium</taxon>
    </lineage>
</organism>
<gene>
    <name evidence="2" type="ORF">SAMN05216360_1242</name>
</gene>
<reference evidence="3" key="1">
    <citation type="submission" date="2016-10" db="EMBL/GenBank/DDBJ databases">
        <authorList>
            <person name="Varghese N."/>
            <person name="Submissions S."/>
        </authorList>
    </citation>
    <scope>NUCLEOTIDE SEQUENCE [LARGE SCALE GENOMIC DNA]</scope>
    <source>
        <strain evidence="3">BL47</strain>
    </source>
</reference>
<protein>
    <submittedName>
        <fullName evidence="2">Uncharacterized protein</fullName>
    </submittedName>
</protein>
<dbReference type="RefSeq" id="WP_091721992.1">
    <property type="nucleotide sequence ID" value="NZ_FNHS01000024.1"/>
</dbReference>
<accession>A0A1H0JWZ3</accession>
<dbReference type="OrthoDB" id="7870801at2"/>
<sequence>MTRLACALVLSALATGAAAQERIDTRTLTCAALRARVARDRTVILARSETAYETVHLDSGSCQQDETGAPAYEPSADVPSCWAGWRCKQRNSDSGQR</sequence>
<keyword evidence="3" id="KW-1185">Reference proteome</keyword>
<dbReference type="EMBL" id="FNHS01000024">
    <property type="protein sequence ID" value="SDO48154.1"/>
    <property type="molecule type" value="Genomic_DNA"/>
</dbReference>
<evidence type="ECO:0000313" key="2">
    <source>
        <dbReference type="EMBL" id="SDO48154.1"/>
    </source>
</evidence>
<dbReference type="Proteomes" id="UP000198704">
    <property type="component" value="Unassembled WGS sequence"/>
</dbReference>
<dbReference type="AlphaFoldDB" id="A0A1H0JWZ3"/>
<proteinExistence type="predicted"/>
<name>A0A1H0JWZ3_9HYPH</name>
<evidence type="ECO:0000313" key="3">
    <source>
        <dbReference type="Proteomes" id="UP000198704"/>
    </source>
</evidence>
<keyword evidence="1" id="KW-0732">Signal</keyword>
<feature type="chain" id="PRO_5011581020" evidence="1">
    <location>
        <begin position="20"/>
        <end position="97"/>
    </location>
</feature>